<keyword evidence="4" id="KW-1185">Reference proteome</keyword>
<evidence type="ECO:0000256" key="1">
    <source>
        <dbReference type="SAM" id="MobiDB-lite"/>
    </source>
</evidence>
<evidence type="ECO:0000259" key="2">
    <source>
        <dbReference type="Pfam" id="PF26133"/>
    </source>
</evidence>
<proteinExistence type="predicted"/>
<protein>
    <recommendedName>
        <fullName evidence="2">DUF8039 domain-containing protein</fullName>
    </recommendedName>
</protein>
<name>A0A8T0P5M9_PANVG</name>
<sequence length="291" mass="32949">MGSICRTEEAIDKHEAYSELAKKNIYPHHLGTGGYIGKAPKWREEEAERRAKGIAHPLDRCNDRTRNWVLGRKPKVVDGKMVFPEPQTAEAVEKIQEVVRKEVSGEFTPNREVDELSVGLGNKEHRGRVRGISSKMSWLVGWPEAQGRYKKHYGYKDRLKEVVRQEVEEYFNRQRAGDQIQAGELPSQPGVMVMQQDCREGLLPDPRRTSQEPTTGTQYPVDDLDEPTPCDLHMPAGRAGNTTIQVAEGMVYPGNIIHNTPIPEHYIRVSISRVLEGHGMMELDYPTLDGI</sequence>
<gene>
    <name evidence="3" type="ORF">PVAP13_8NG031164</name>
</gene>
<dbReference type="AlphaFoldDB" id="A0A8T0P5M9"/>
<dbReference type="EMBL" id="CM029052">
    <property type="protein sequence ID" value="KAG2555492.1"/>
    <property type="molecule type" value="Genomic_DNA"/>
</dbReference>
<dbReference type="PANTHER" id="PTHR33018:SF34">
    <property type="entry name" value="OS02G0472350 PROTEIN"/>
    <property type="match status" value="1"/>
</dbReference>
<accession>A0A8T0P5M9</accession>
<evidence type="ECO:0000313" key="3">
    <source>
        <dbReference type="EMBL" id="KAG2555492.1"/>
    </source>
</evidence>
<dbReference type="Proteomes" id="UP000823388">
    <property type="component" value="Chromosome 8N"/>
</dbReference>
<comment type="caution">
    <text evidence="3">The sequence shown here is derived from an EMBL/GenBank/DDBJ whole genome shotgun (WGS) entry which is preliminary data.</text>
</comment>
<reference evidence="3" key="1">
    <citation type="submission" date="2020-05" db="EMBL/GenBank/DDBJ databases">
        <title>WGS assembly of Panicum virgatum.</title>
        <authorList>
            <person name="Lovell J.T."/>
            <person name="Jenkins J."/>
            <person name="Shu S."/>
            <person name="Juenger T.E."/>
            <person name="Schmutz J."/>
        </authorList>
    </citation>
    <scope>NUCLEOTIDE SEQUENCE</scope>
    <source>
        <strain evidence="3">AP13</strain>
    </source>
</reference>
<feature type="domain" description="DUF8039" evidence="2">
    <location>
        <begin position="219"/>
        <end position="289"/>
    </location>
</feature>
<organism evidence="3 4">
    <name type="scientific">Panicum virgatum</name>
    <name type="common">Blackwell switchgrass</name>
    <dbReference type="NCBI Taxonomy" id="38727"/>
    <lineage>
        <taxon>Eukaryota</taxon>
        <taxon>Viridiplantae</taxon>
        <taxon>Streptophyta</taxon>
        <taxon>Embryophyta</taxon>
        <taxon>Tracheophyta</taxon>
        <taxon>Spermatophyta</taxon>
        <taxon>Magnoliopsida</taxon>
        <taxon>Liliopsida</taxon>
        <taxon>Poales</taxon>
        <taxon>Poaceae</taxon>
        <taxon>PACMAD clade</taxon>
        <taxon>Panicoideae</taxon>
        <taxon>Panicodae</taxon>
        <taxon>Paniceae</taxon>
        <taxon>Panicinae</taxon>
        <taxon>Panicum</taxon>
        <taxon>Panicum sect. Hiantes</taxon>
    </lineage>
</organism>
<dbReference type="PANTHER" id="PTHR33018">
    <property type="entry name" value="OS10G0338966 PROTEIN-RELATED"/>
    <property type="match status" value="1"/>
</dbReference>
<evidence type="ECO:0000313" key="4">
    <source>
        <dbReference type="Proteomes" id="UP000823388"/>
    </source>
</evidence>
<dbReference type="InterPro" id="IPR058352">
    <property type="entry name" value="DUF8039"/>
</dbReference>
<feature type="region of interest" description="Disordered" evidence="1">
    <location>
        <begin position="202"/>
        <end position="223"/>
    </location>
</feature>
<dbReference type="Pfam" id="PF26133">
    <property type="entry name" value="DUF8039"/>
    <property type="match status" value="1"/>
</dbReference>